<dbReference type="Pfam" id="PF00172">
    <property type="entry name" value="Zn_clus"/>
    <property type="match status" value="1"/>
</dbReference>
<comment type="subcellular location">
    <subcellularLocation>
        <location evidence="1">Nucleus</location>
    </subcellularLocation>
</comment>
<dbReference type="Proteomes" id="UP000310158">
    <property type="component" value="Unassembled WGS sequence"/>
</dbReference>
<dbReference type="InterPro" id="IPR001138">
    <property type="entry name" value="Zn2Cys6_DnaBD"/>
</dbReference>
<protein>
    <recommendedName>
        <fullName evidence="7">Zn(2)-C6 fungal-type domain-containing protein</fullName>
    </recommendedName>
</protein>
<organism evidence="8 9">
    <name type="scientific">Bondarzewia mesenterica</name>
    <dbReference type="NCBI Taxonomy" id="1095465"/>
    <lineage>
        <taxon>Eukaryota</taxon>
        <taxon>Fungi</taxon>
        <taxon>Dikarya</taxon>
        <taxon>Basidiomycota</taxon>
        <taxon>Agaricomycotina</taxon>
        <taxon>Agaricomycetes</taxon>
        <taxon>Russulales</taxon>
        <taxon>Bondarzewiaceae</taxon>
        <taxon>Bondarzewia</taxon>
    </lineage>
</organism>
<dbReference type="PROSITE" id="PS00463">
    <property type="entry name" value="ZN2_CY6_FUNGAL_1"/>
    <property type="match status" value="1"/>
</dbReference>
<evidence type="ECO:0000256" key="2">
    <source>
        <dbReference type="ARBA" id="ARBA00022723"/>
    </source>
</evidence>
<dbReference type="PROSITE" id="PS50048">
    <property type="entry name" value="ZN2_CY6_FUNGAL_2"/>
    <property type="match status" value="1"/>
</dbReference>
<evidence type="ECO:0000313" key="9">
    <source>
        <dbReference type="Proteomes" id="UP000310158"/>
    </source>
</evidence>
<feature type="region of interest" description="Disordered" evidence="6">
    <location>
        <begin position="1"/>
        <end position="23"/>
    </location>
</feature>
<dbReference type="GO" id="GO:0000981">
    <property type="term" value="F:DNA-binding transcription factor activity, RNA polymerase II-specific"/>
    <property type="evidence" value="ECO:0007669"/>
    <property type="project" value="InterPro"/>
</dbReference>
<feature type="domain" description="Zn(2)-C6 fungal-type" evidence="7">
    <location>
        <begin position="28"/>
        <end position="60"/>
    </location>
</feature>
<sequence length="278" mass="30354">MISSLAANEHRPRRNGTGDTRSRRAAIACTECRRRQVKCASSQNPHKCRRCEKMNLDCIYVRNAAMGRSLSPQHMEPFIADPGFSYMQQGPQDPFTGMGQFESGGVHHLATSTFPTTTVDNAYASYPSNHATGNSRPEIPNNTSQGGWYGQQASSWAPYSAQANVRFPSQAGQWAHETPFPSSAATAPFPPSWPADLSSPTAYSGVTDGVHSLTTVGVPQQYDAQLWQTAVRAEGPVDNVQQHPSMAYMYPECDMVGMVPAGQPEYDTEAVAHGYYRS</sequence>
<dbReference type="AlphaFoldDB" id="A0A4S4M501"/>
<evidence type="ECO:0000256" key="1">
    <source>
        <dbReference type="ARBA" id="ARBA00004123"/>
    </source>
</evidence>
<dbReference type="EMBL" id="SGPL01000091">
    <property type="protein sequence ID" value="THH17950.1"/>
    <property type="molecule type" value="Genomic_DNA"/>
</dbReference>
<evidence type="ECO:0000259" key="7">
    <source>
        <dbReference type="PROSITE" id="PS50048"/>
    </source>
</evidence>
<keyword evidence="2" id="KW-0479">Metal-binding</keyword>
<keyword evidence="9" id="KW-1185">Reference proteome</keyword>
<dbReference type="GO" id="GO:0008270">
    <property type="term" value="F:zinc ion binding"/>
    <property type="evidence" value="ECO:0007669"/>
    <property type="project" value="InterPro"/>
</dbReference>
<dbReference type="GO" id="GO:0005634">
    <property type="term" value="C:nucleus"/>
    <property type="evidence" value="ECO:0007669"/>
    <property type="project" value="UniProtKB-SubCell"/>
</dbReference>
<evidence type="ECO:0000256" key="5">
    <source>
        <dbReference type="ARBA" id="ARBA00023242"/>
    </source>
</evidence>
<dbReference type="CDD" id="cd00067">
    <property type="entry name" value="GAL4"/>
    <property type="match status" value="1"/>
</dbReference>
<dbReference type="InterPro" id="IPR036864">
    <property type="entry name" value="Zn2-C6_fun-type_DNA-bd_sf"/>
</dbReference>
<dbReference type="PANTHER" id="PTHR47338:SF5">
    <property type="entry name" value="ZN(II)2CYS6 TRANSCRIPTION FACTOR (EUROFUNG)"/>
    <property type="match status" value="1"/>
</dbReference>
<dbReference type="SMART" id="SM00066">
    <property type="entry name" value="GAL4"/>
    <property type="match status" value="1"/>
</dbReference>
<dbReference type="Gene3D" id="4.10.240.10">
    <property type="entry name" value="Zn(2)-C6 fungal-type DNA-binding domain"/>
    <property type="match status" value="1"/>
</dbReference>
<reference evidence="8 9" key="1">
    <citation type="submission" date="2019-02" db="EMBL/GenBank/DDBJ databases">
        <title>Genome sequencing of the rare red list fungi Bondarzewia mesenterica.</title>
        <authorList>
            <person name="Buettner E."/>
            <person name="Kellner H."/>
        </authorList>
    </citation>
    <scope>NUCLEOTIDE SEQUENCE [LARGE SCALE GENOMIC DNA]</scope>
    <source>
        <strain evidence="8 9">DSM 108281</strain>
    </source>
</reference>
<name>A0A4S4M501_9AGAM</name>
<keyword evidence="3" id="KW-0805">Transcription regulation</keyword>
<proteinExistence type="predicted"/>
<gene>
    <name evidence="8" type="ORF">EW146_g2948</name>
</gene>
<dbReference type="InterPro" id="IPR050815">
    <property type="entry name" value="TF_fung"/>
</dbReference>
<dbReference type="SUPFAM" id="SSF57701">
    <property type="entry name" value="Zn2/Cys6 DNA-binding domain"/>
    <property type="match status" value="1"/>
</dbReference>
<evidence type="ECO:0000313" key="8">
    <source>
        <dbReference type="EMBL" id="THH17950.1"/>
    </source>
</evidence>
<dbReference type="OrthoDB" id="2260578at2759"/>
<accession>A0A4S4M501</accession>
<keyword evidence="4" id="KW-0804">Transcription</keyword>
<dbReference type="PANTHER" id="PTHR47338">
    <property type="entry name" value="ZN(II)2CYS6 TRANSCRIPTION FACTOR (EUROFUNG)-RELATED"/>
    <property type="match status" value="1"/>
</dbReference>
<evidence type="ECO:0000256" key="3">
    <source>
        <dbReference type="ARBA" id="ARBA00023015"/>
    </source>
</evidence>
<keyword evidence="5" id="KW-0539">Nucleus</keyword>
<evidence type="ECO:0000256" key="6">
    <source>
        <dbReference type="SAM" id="MobiDB-lite"/>
    </source>
</evidence>
<comment type="caution">
    <text evidence="8">The sequence shown here is derived from an EMBL/GenBank/DDBJ whole genome shotgun (WGS) entry which is preliminary data.</text>
</comment>
<evidence type="ECO:0000256" key="4">
    <source>
        <dbReference type="ARBA" id="ARBA00023163"/>
    </source>
</evidence>